<evidence type="ECO:0000313" key="1">
    <source>
        <dbReference type="EMBL" id="RGD74538.1"/>
    </source>
</evidence>
<dbReference type="AlphaFoldDB" id="A0A3E3E0S8"/>
<dbReference type="RefSeq" id="WP_117532235.1">
    <property type="nucleotide sequence ID" value="NZ_QUSM01000003.1"/>
</dbReference>
<reference evidence="1 2" key="1">
    <citation type="submission" date="2018-08" db="EMBL/GenBank/DDBJ databases">
        <title>A genome reference for cultivated species of the human gut microbiota.</title>
        <authorList>
            <person name="Zou Y."/>
            <person name="Xue W."/>
            <person name="Luo G."/>
        </authorList>
    </citation>
    <scope>NUCLEOTIDE SEQUENCE [LARGE SCALE GENOMIC DNA]</scope>
    <source>
        <strain evidence="1 2">AM25-6</strain>
    </source>
</reference>
<name>A0A3E3E0S8_9FIRM</name>
<accession>A0A3E3E0S8</accession>
<comment type="caution">
    <text evidence="1">The sequence shown here is derived from an EMBL/GenBank/DDBJ whole genome shotgun (WGS) entry which is preliminary data.</text>
</comment>
<sequence>MRKSELTATFKSDIDTVWNVVTNNKDFSWRSDLDRIEVLDEVNFVEYTKDGFSTCFKITTKEKPYLYKFDMENKNFNGVWVGKFRETEDGGTEITFIEEIYIKSKVMEVLSHLFMNLKKMQNTYVKDLKVKLGEDE</sequence>
<proteinExistence type="predicted"/>
<dbReference type="Proteomes" id="UP000261212">
    <property type="component" value="Unassembled WGS sequence"/>
</dbReference>
<protein>
    <submittedName>
        <fullName evidence="1">SRPBCC family protein</fullName>
    </submittedName>
</protein>
<gene>
    <name evidence="1" type="ORF">DW687_07215</name>
</gene>
<evidence type="ECO:0000313" key="2">
    <source>
        <dbReference type="Proteomes" id="UP000261212"/>
    </source>
</evidence>
<dbReference type="SUPFAM" id="SSF55961">
    <property type="entry name" value="Bet v1-like"/>
    <property type="match status" value="1"/>
</dbReference>
<organism evidence="1 2">
    <name type="scientific">Anaerofustis stercorihominis</name>
    <dbReference type="NCBI Taxonomy" id="214853"/>
    <lineage>
        <taxon>Bacteria</taxon>
        <taxon>Bacillati</taxon>
        <taxon>Bacillota</taxon>
        <taxon>Clostridia</taxon>
        <taxon>Eubacteriales</taxon>
        <taxon>Eubacteriaceae</taxon>
        <taxon>Anaerofustis</taxon>
    </lineage>
</organism>
<dbReference type="EMBL" id="QUSM01000003">
    <property type="protein sequence ID" value="RGD74538.1"/>
    <property type="molecule type" value="Genomic_DNA"/>
</dbReference>